<evidence type="ECO:0000313" key="7">
    <source>
        <dbReference type="Proteomes" id="UP000297737"/>
    </source>
</evidence>
<dbReference type="PANTHER" id="PTHR43072:SF23">
    <property type="entry name" value="UPF0039 PROTEIN C11D3.02C"/>
    <property type="match status" value="1"/>
</dbReference>
<proteinExistence type="predicted"/>
<keyword evidence="2" id="KW-0012">Acyltransferase</keyword>
<feature type="domain" description="N-acetyltransferase" evidence="5">
    <location>
        <begin position="1"/>
        <end position="163"/>
    </location>
</feature>
<dbReference type="PANTHER" id="PTHR43072">
    <property type="entry name" value="N-ACETYLTRANSFERASE"/>
    <property type="match status" value="1"/>
</dbReference>
<evidence type="ECO:0000256" key="1">
    <source>
        <dbReference type="ARBA" id="ARBA00022679"/>
    </source>
</evidence>
<dbReference type="PROSITE" id="PS51186">
    <property type="entry name" value="GNAT"/>
    <property type="match status" value="1"/>
</dbReference>
<dbReference type="Pfam" id="PF13420">
    <property type="entry name" value="Acetyltransf_4"/>
    <property type="match status" value="1"/>
</dbReference>
<sequence length="164" mass="17771">MIVRAAQARDVPAILDIVNDAILNSTALFEYEPRTLDEQAGWLAERNAGGWPVLVADVDGDTIGFASYGPFRARPAYAATVEHSVYVAQHDRSKGVGRALMLALIAAAKADGRHVMVGGIDGSNDASIAFHAALGFVETGRMPEVGWKFERWLDLVFMQLTLKD</sequence>
<dbReference type="AlphaFoldDB" id="A0A4Y9EKE7"/>
<accession>A0A4Y9EKE7</accession>
<evidence type="ECO:0000256" key="4">
    <source>
        <dbReference type="ARBA" id="ARBA00051334"/>
    </source>
</evidence>
<dbReference type="Gene3D" id="3.40.630.30">
    <property type="match status" value="1"/>
</dbReference>
<dbReference type="FunFam" id="3.40.630.30:FF:000026">
    <property type="entry name" value="Phosphinothricin acetyltransferase"/>
    <property type="match status" value="1"/>
</dbReference>
<dbReference type="InterPro" id="IPR016181">
    <property type="entry name" value="Acyl_CoA_acyltransferase"/>
</dbReference>
<gene>
    <name evidence="6" type="ORF">EUV02_14855</name>
</gene>
<dbReference type="Proteomes" id="UP000297737">
    <property type="component" value="Unassembled WGS sequence"/>
</dbReference>
<reference evidence="6 7" key="1">
    <citation type="submission" date="2019-02" db="EMBL/GenBank/DDBJ databases">
        <title>Polymorphobacter sp. isolated from the lake at the Tibet of China.</title>
        <authorList>
            <person name="Li A."/>
        </authorList>
    </citation>
    <scope>NUCLEOTIDE SEQUENCE [LARGE SCALE GENOMIC DNA]</scope>
    <source>
        <strain evidence="6 7">DJ1R-1</strain>
    </source>
</reference>
<evidence type="ECO:0000256" key="2">
    <source>
        <dbReference type="ARBA" id="ARBA00023315"/>
    </source>
</evidence>
<evidence type="ECO:0000313" key="6">
    <source>
        <dbReference type="EMBL" id="TFU00330.1"/>
    </source>
</evidence>
<dbReference type="OrthoDB" id="5459937at2"/>
<dbReference type="InterPro" id="IPR000182">
    <property type="entry name" value="GNAT_dom"/>
</dbReference>
<dbReference type="GO" id="GO:0016747">
    <property type="term" value="F:acyltransferase activity, transferring groups other than amino-acyl groups"/>
    <property type="evidence" value="ECO:0007669"/>
    <property type="project" value="InterPro"/>
</dbReference>
<name>A0A4Y9EKE7_9SPHN</name>
<comment type="catalytic activity">
    <reaction evidence="3">
        <text>L-methionine sulfoximine + acetyl-CoA = N-acetyl-L-methionine sulfoximine + CoA + H(+)</text>
        <dbReference type="Rhea" id="RHEA:47660"/>
        <dbReference type="ChEBI" id="CHEBI:15378"/>
        <dbReference type="ChEBI" id="CHEBI:57287"/>
        <dbReference type="ChEBI" id="CHEBI:57288"/>
        <dbReference type="ChEBI" id="CHEBI:87826"/>
        <dbReference type="ChEBI" id="CHEBI:87827"/>
    </reaction>
</comment>
<evidence type="ECO:0000256" key="3">
    <source>
        <dbReference type="ARBA" id="ARBA00050603"/>
    </source>
</evidence>
<dbReference type="RefSeq" id="WP_135247091.1">
    <property type="nucleotide sequence ID" value="NZ_SIHO01000004.1"/>
</dbReference>
<organism evidence="6 7">
    <name type="scientific">Glacieibacterium arshaanense</name>
    <dbReference type="NCBI Taxonomy" id="2511025"/>
    <lineage>
        <taxon>Bacteria</taxon>
        <taxon>Pseudomonadati</taxon>
        <taxon>Pseudomonadota</taxon>
        <taxon>Alphaproteobacteria</taxon>
        <taxon>Sphingomonadales</taxon>
        <taxon>Sphingosinicellaceae</taxon>
        <taxon>Glacieibacterium</taxon>
    </lineage>
</organism>
<dbReference type="EMBL" id="SIHO01000004">
    <property type="protein sequence ID" value="TFU00330.1"/>
    <property type="molecule type" value="Genomic_DNA"/>
</dbReference>
<evidence type="ECO:0000259" key="5">
    <source>
        <dbReference type="PROSITE" id="PS51186"/>
    </source>
</evidence>
<comment type="caution">
    <text evidence="6">The sequence shown here is derived from an EMBL/GenBank/DDBJ whole genome shotgun (WGS) entry which is preliminary data.</text>
</comment>
<keyword evidence="7" id="KW-1185">Reference proteome</keyword>
<comment type="catalytic activity">
    <reaction evidence="4">
        <text>L-methionine sulfone + acetyl-CoA = N-acetyl-L-methionine sulfone + CoA + H(+)</text>
        <dbReference type="Rhea" id="RHEA:47656"/>
        <dbReference type="ChEBI" id="CHEBI:15378"/>
        <dbReference type="ChEBI" id="CHEBI:57287"/>
        <dbReference type="ChEBI" id="CHEBI:57288"/>
        <dbReference type="ChEBI" id="CHEBI:87824"/>
        <dbReference type="ChEBI" id="CHEBI:87825"/>
    </reaction>
</comment>
<keyword evidence="1 6" id="KW-0808">Transferase</keyword>
<dbReference type="SUPFAM" id="SSF55729">
    <property type="entry name" value="Acyl-CoA N-acyltransferases (Nat)"/>
    <property type="match status" value="1"/>
</dbReference>
<protein>
    <submittedName>
        <fullName evidence="6">N-acetyltransferase family protein</fullName>
    </submittedName>
</protein>